<organism evidence="2 3">
    <name type="scientific">Echinimonas agarilytica</name>
    <dbReference type="NCBI Taxonomy" id="1215918"/>
    <lineage>
        <taxon>Bacteria</taxon>
        <taxon>Pseudomonadati</taxon>
        <taxon>Pseudomonadota</taxon>
        <taxon>Gammaproteobacteria</taxon>
        <taxon>Alteromonadales</taxon>
        <taxon>Echinimonadaceae</taxon>
        <taxon>Echinimonas</taxon>
    </lineage>
</organism>
<dbReference type="AlphaFoldDB" id="A0AA41W8E9"/>
<dbReference type="RefSeq" id="WP_251262329.1">
    <property type="nucleotide sequence ID" value="NZ_JAMQGP010000007.1"/>
</dbReference>
<feature type="domain" description="Aspartyl/asparaginy/proline hydroxylase" evidence="1">
    <location>
        <begin position="130"/>
        <end position="213"/>
    </location>
</feature>
<dbReference type="Gene3D" id="2.60.120.330">
    <property type="entry name" value="B-lactam Antibiotic, Isopenicillin N Synthase, Chain"/>
    <property type="match status" value="1"/>
</dbReference>
<proteinExistence type="predicted"/>
<name>A0AA41W8E9_9GAMM</name>
<dbReference type="Pfam" id="PF05118">
    <property type="entry name" value="Asp_Arg_Hydrox"/>
    <property type="match status" value="1"/>
</dbReference>
<dbReference type="Proteomes" id="UP001165393">
    <property type="component" value="Unassembled WGS sequence"/>
</dbReference>
<comment type="caution">
    <text evidence="2">The sequence shown here is derived from an EMBL/GenBank/DDBJ whole genome shotgun (WGS) entry which is preliminary data.</text>
</comment>
<keyword evidence="3" id="KW-1185">Reference proteome</keyword>
<dbReference type="InterPro" id="IPR027443">
    <property type="entry name" value="IPNS-like_sf"/>
</dbReference>
<dbReference type="SUPFAM" id="SSF51197">
    <property type="entry name" value="Clavaminate synthase-like"/>
    <property type="match status" value="1"/>
</dbReference>
<sequence>MDIGVAYAIRGTTDVSGIEKQVASLSQLQWQQRPIRNACFSDRTTHGVTDSILFRHDWLPAYSKRGFKQLQHSIIDWCKRNHRQPHDMLPIMEERNSETRIYTFLDWVHWQHLLIPIISDLASTFESPKGVLTRAALVKLKAGATIPIHQDAQRMAQISHRIHIPINDCPDCVYSIGGQEFSMKQGNIYDFNNRWDHGVQNRGSVDRINLMLEYLPEPEWVYPTPLLLTGNA</sequence>
<evidence type="ECO:0000313" key="3">
    <source>
        <dbReference type="Proteomes" id="UP001165393"/>
    </source>
</evidence>
<evidence type="ECO:0000259" key="1">
    <source>
        <dbReference type="Pfam" id="PF05118"/>
    </source>
</evidence>
<dbReference type="InterPro" id="IPR007803">
    <property type="entry name" value="Asp/Arg/Pro-Hydrxlase"/>
</dbReference>
<gene>
    <name evidence="2" type="ORF">NAF29_14460</name>
</gene>
<dbReference type="EMBL" id="JAMQGP010000007">
    <property type="protein sequence ID" value="MCM2680855.1"/>
    <property type="molecule type" value="Genomic_DNA"/>
</dbReference>
<reference evidence="2 3" key="1">
    <citation type="journal article" date="2013" name="Antonie Van Leeuwenhoek">
        <title>Echinimonas agarilytica gen. nov., sp. nov., a new gammaproteobacterium isolated from the sea urchin Strongylocentrotus intermedius.</title>
        <authorList>
            <person name="Nedashkovskaya O.I."/>
            <person name="Stenkova A.M."/>
            <person name="Zhukova N.V."/>
            <person name="Van Trappen S."/>
            <person name="Lee J.S."/>
            <person name="Kim S.B."/>
        </authorList>
    </citation>
    <scope>NUCLEOTIDE SEQUENCE [LARGE SCALE GENOMIC DNA]</scope>
    <source>
        <strain evidence="2 3">KMM 6351</strain>
    </source>
</reference>
<evidence type="ECO:0000313" key="2">
    <source>
        <dbReference type="EMBL" id="MCM2680855.1"/>
    </source>
</evidence>
<protein>
    <submittedName>
        <fullName evidence="2">Aspartyl/asparaginyl beta-hydroxylase domain-containing protein</fullName>
    </submittedName>
</protein>
<accession>A0AA41W8E9</accession>